<accession>A0ABY4ITA4</accession>
<name>A0ABY4ITA4_9MICO</name>
<feature type="region of interest" description="Disordered" evidence="1">
    <location>
        <begin position="383"/>
        <end position="412"/>
    </location>
</feature>
<proteinExistence type="predicted"/>
<keyword evidence="2" id="KW-0472">Membrane</keyword>
<organism evidence="4 5">
    <name type="scientific">Microbacterium galbinum</name>
    <dbReference type="NCBI Taxonomy" id="2851646"/>
    <lineage>
        <taxon>Bacteria</taxon>
        <taxon>Bacillati</taxon>
        <taxon>Actinomycetota</taxon>
        <taxon>Actinomycetes</taxon>
        <taxon>Micrococcales</taxon>
        <taxon>Microbacteriaceae</taxon>
        <taxon>Microbacterium</taxon>
    </lineage>
</organism>
<evidence type="ECO:0000256" key="2">
    <source>
        <dbReference type="SAM" id="Phobius"/>
    </source>
</evidence>
<evidence type="ECO:0000313" key="5">
    <source>
        <dbReference type="Proteomes" id="UP000831963"/>
    </source>
</evidence>
<dbReference type="Pfam" id="PF14258">
    <property type="entry name" value="DUF4350"/>
    <property type="match status" value="1"/>
</dbReference>
<dbReference type="Proteomes" id="UP000831963">
    <property type="component" value="Chromosome"/>
</dbReference>
<evidence type="ECO:0000259" key="3">
    <source>
        <dbReference type="Pfam" id="PF14258"/>
    </source>
</evidence>
<evidence type="ECO:0000256" key="1">
    <source>
        <dbReference type="SAM" id="MobiDB-lite"/>
    </source>
</evidence>
<gene>
    <name evidence="4" type="ORF">KV396_12455</name>
</gene>
<keyword evidence="5" id="KW-1185">Reference proteome</keyword>
<dbReference type="EMBL" id="CP078077">
    <property type="protein sequence ID" value="UPL15237.1"/>
    <property type="molecule type" value="Genomic_DNA"/>
</dbReference>
<dbReference type="RefSeq" id="WP_247955924.1">
    <property type="nucleotide sequence ID" value="NZ_CP078077.1"/>
</dbReference>
<protein>
    <submittedName>
        <fullName evidence="4">DUF4350 domain-containing protein</fullName>
    </submittedName>
</protein>
<evidence type="ECO:0000313" key="4">
    <source>
        <dbReference type="EMBL" id="UPL15237.1"/>
    </source>
</evidence>
<feature type="transmembrane region" description="Helical" evidence="2">
    <location>
        <begin position="23"/>
        <end position="45"/>
    </location>
</feature>
<keyword evidence="2" id="KW-1133">Transmembrane helix</keyword>
<keyword evidence="2" id="KW-0812">Transmembrane</keyword>
<feature type="domain" description="DUF4350" evidence="3">
    <location>
        <begin position="63"/>
        <end position="222"/>
    </location>
</feature>
<sequence>MTVTEERITPPTTAEPTRRLRSIIGWVIVAALVVGVAWVGLQIAATAPSERRSLDPEGRGDAGALALAEILRDQGVEVDVYRSHVEARDALDESTTLVMTNPYTLSDEGLADLIGPADRVVFLSVGAHLLDDLDLGAYSSAPLAEVDAQCTAGEFAEVGTIEPDRLMTPHSGVEWCFGDEEGAAVLIDDSDGRRTSIVDGSRLFSNAYLAENGNAALALALLGQTDRVVWYVPSLGDSDIEATSPDTLGTLTPPWVTPAIILLMLSGAAAALWRGRRFGPLVAETLPVTVRASETMHGRARLTAKAADAPHAALAIRDGAQRRLARRLGLTARATSDEVADAASDRLRIPRGTLQALLAGPLPTDDAALVELARRLAELEEAVEKTHRTARATDAPSAHTPSTTEAEDTRDR</sequence>
<reference evidence="4 5" key="1">
    <citation type="submission" date="2021-06" db="EMBL/GenBank/DDBJ databases">
        <title>Genome-based taxonomic framework of Microbacterium strains isolated from marine environment, the description of four new species and reclassification of four preexisting species.</title>
        <authorList>
            <person name="Lee S.D."/>
            <person name="Kim S.-M."/>
            <person name="Byeon Y.-S."/>
            <person name="Yang H.L."/>
            <person name="Kim I.S."/>
        </authorList>
    </citation>
    <scope>NUCLEOTIDE SEQUENCE [LARGE SCALE GENOMIC DNA]</scope>
    <source>
        <strain evidence="4 5">SSW1-36</strain>
    </source>
</reference>
<dbReference type="InterPro" id="IPR025646">
    <property type="entry name" value="DUF4350"/>
</dbReference>